<evidence type="ECO:0000256" key="3">
    <source>
        <dbReference type="ARBA" id="ARBA00022989"/>
    </source>
</evidence>
<proteinExistence type="predicted"/>
<keyword evidence="7" id="KW-1185">Reference proteome</keyword>
<dbReference type="InterPro" id="IPR019424">
    <property type="entry name" value="7TM_GPCR_Srsx"/>
</dbReference>
<organism evidence="7 8">
    <name type="scientific">Panagrellus redivivus</name>
    <name type="common">Microworm</name>
    <dbReference type="NCBI Taxonomy" id="6233"/>
    <lineage>
        <taxon>Eukaryota</taxon>
        <taxon>Metazoa</taxon>
        <taxon>Ecdysozoa</taxon>
        <taxon>Nematoda</taxon>
        <taxon>Chromadorea</taxon>
        <taxon>Rhabditida</taxon>
        <taxon>Tylenchina</taxon>
        <taxon>Panagrolaimomorpha</taxon>
        <taxon>Panagrolaimoidea</taxon>
        <taxon>Panagrolaimidae</taxon>
        <taxon>Panagrellus</taxon>
    </lineage>
</organism>
<accession>A0A7E4UZ73</accession>
<evidence type="ECO:0000313" key="7">
    <source>
        <dbReference type="Proteomes" id="UP000492821"/>
    </source>
</evidence>
<feature type="transmembrane region" description="Helical" evidence="5">
    <location>
        <begin position="243"/>
        <end position="263"/>
    </location>
</feature>
<evidence type="ECO:0000256" key="5">
    <source>
        <dbReference type="SAM" id="Phobius"/>
    </source>
</evidence>
<name>A0A7E4UZ73_PANRE</name>
<dbReference type="Gene3D" id="1.20.1070.10">
    <property type="entry name" value="Rhodopsin 7-helix transmembrane proteins"/>
    <property type="match status" value="1"/>
</dbReference>
<protein>
    <submittedName>
        <fullName evidence="8">G_PROTEIN_RECEP_F1_2 domain-containing protein</fullName>
    </submittedName>
</protein>
<comment type="subcellular location">
    <subcellularLocation>
        <location evidence="1">Membrane</location>
    </subcellularLocation>
</comment>
<feature type="transmembrane region" description="Helical" evidence="5">
    <location>
        <begin position="6"/>
        <end position="33"/>
    </location>
</feature>
<dbReference type="PANTHER" id="PTHR23360:SF5">
    <property type="entry name" value="G-PROTEIN COUPLED RECEPTORS FAMILY 1 PROFILE DOMAIN-CONTAINING PROTEIN"/>
    <property type="match status" value="1"/>
</dbReference>
<evidence type="ECO:0000313" key="8">
    <source>
        <dbReference type="WBParaSite" id="Pan_g14635.t1"/>
    </source>
</evidence>
<evidence type="ECO:0000256" key="4">
    <source>
        <dbReference type="ARBA" id="ARBA00023136"/>
    </source>
</evidence>
<dbReference type="Pfam" id="PF10320">
    <property type="entry name" value="7TM_GPCR_Srsx"/>
    <property type="match status" value="1"/>
</dbReference>
<feature type="domain" description="G-protein coupled receptors family 1 profile" evidence="6">
    <location>
        <begin position="27"/>
        <end position="260"/>
    </location>
</feature>
<evidence type="ECO:0000259" key="6">
    <source>
        <dbReference type="PROSITE" id="PS50262"/>
    </source>
</evidence>
<feature type="transmembrane region" description="Helical" evidence="5">
    <location>
        <begin position="208"/>
        <end position="231"/>
    </location>
</feature>
<dbReference type="GO" id="GO:0016020">
    <property type="term" value="C:membrane"/>
    <property type="evidence" value="ECO:0007669"/>
    <property type="project" value="UniProtKB-SubCell"/>
</dbReference>
<feature type="transmembrane region" description="Helical" evidence="5">
    <location>
        <begin position="45"/>
        <end position="66"/>
    </location>
</feature>
<dbReference type="CDD" id="cd00637">
    <property type="entry name" value="7tm_classA_rhodopsin-like"/>
    <property type="match status" value="1"/>
</dbReference>
<sequence>MDFDSYLWPAVPAITVMLIIYLFGLFGNIMVVITTFRSKTLSTTCNVLIAFESIASTVHVTAHWYLGFLIYSGINDVPLQQCAIVMTVPIIGLCSGNIFVMMTAVDRVFMIIAPIRYQTINKTYYIVSCCLLGLAFSAYILVVSHLNASNSPNVNVVCFIVEAMHGTPYNTYSTISMVIMFATFGCYVVIFIILKLQNRKADKFFKPLIIMISIVFFSWLLTAVSMIIASTTNNGTIMFYTPLYVGITVNISCASNFYVLYFMSGEYRQSFKSLLYKMTGLKLNTTTVSVMSVSHTNKTNKSSARS</sequence>
<dbReference type="WBParaSite" id="Pan_g14635.t1">
    <property type="protein sequence ID" value="Pan_g14635.t1"/>
    <property type="gene ID" value="Pan_g14635"/>
</dbReference>
<feature type="transmembrane region" description="Helical" evidence="5">
    <location>
        <begin position="78"/>
        <end position="102"/>
    </location>
</feature>
<dbReference type="PROSITE" id="PS50262">
    <property type="entry name" value="G_PROTEIN_RECEP_F1_2"/>
    <property type="match status" value="1"/>
</dbReference>
<dbReference type="PANTHER" id="PTHR23360">
    <property type="entry name" value="G-PROTEIN COUPLED RECEPTORS FAMILY 1 PROFILE DOMAIN-CONTAINING PROTEIN-RELATED"/>
    <property type="match status" value="1"/>
</dbReference>
<dbReference type="InterPro" id="IPR000276">
    <property type="entry name" value="GPCR_Rhodpsn"/>
</dbReference>
<keyword evidence="4 5" id="KW-0472">Membrane</keyword>
<dbReference type="InterPro" id="IPR017452">
    <property type="entry name" value="GPCR_Rhodpsn_7TM"/>
</dbReference>
<reference evidence="7" key="1">
    <citation type="journal article" date="2013" name="Genetics">
        <title>The draft genome and transcriptome of Panagrellus redivivus are shaped by the harsh demands of a free-living lifestyle.</title>
        <authorList>
            <person name="Srinivasan J."/>
            <person name="Dillman A.R."/>
            <person name="Macchietto M.G."/>
            <person name="Heikkinen L."/>
            <person name="Lakso M."/>
            <person name="Fracchia K.M."/>
            <person name="Antoshechkin I."/>
            <person name="Mortazavi A."/>
            <person name="Wong G."/>
            <person name="Sternberg P.W."/>
        </authorList>
    </citation>
    <scope>NUCLEOTIDE SEQUENCE [LARGE SCALE GENOMIC DNA]</scope>
    <source>
        <strain evidence="7">MT8872</strain>
    </source>
</reference>
<dbReference type="AlphaFoldDB" id="A0A7E4UZ73"/>
<feature type="transmembrane region" description="Helical" evidence="5">
    <location>
        <begin position="174"/>
        <end position="196"/>
    </location>
</feature>
<dbReference type="InterPro" id="IPR047130">
    <property type="entry name" value="7TM_GPCR_Srsx_nematod"/>
</dbReference>
<keyword evidence="2 5" id="KW-0812">Transmembrane</keyword>
<evidence type="ECO:0000256" key="2">
    <source>
        <dbReference type="ARBA" id="ARBA00022692"/>
    </source>
</evidence>
<dbReference type="SUPFAM" id="SSF81321">
    <property type="entry name" value="Family A G protein-coupled receptor-like"/>
    <property type="match status" value="1"/>
</dbReference>
<reference evidence="8" key="2">
    <citation type="submission" date="2020-10" db="UniProtKB">
        <authorList>
            <consortium name="WormBaseParasite"/>
        </authorList>
    </citation>
    <scope>IDENTIFICATION</scope>
</reference>
<dbReference type="SMART" id="SM01381">
    <property type="entry name" value="7TM_GPCR_Srsx"/>
    <property type="match status" value="1"/>
</dbReference>
<dbReference type="Proteomes" id="UP000492821">
    <property type="component" value="Unassembled WGS sequence"/>
</dbReference>
<evidence type="ECO:0000256" key="1">
    <source>
        <dbReference type="ARBA" id="ARBA00004370"/>
    </source>
</evidence>
<keyword evidence="3 5" id="KW-1133">Transmembrane helix</keyword>
<dbReference type="GO" id="GO:0004930">
    <property type="term" value="F:G protein-coupled receptor activity"/>
    <property type="evidence" value="ECO:0007669"/>
    <property type="project" value="InterPro"/>
</dbReference>
<feature type="transmembrane region" description="Helical" evidence="5">
    <location>
        <begin position="123"/>
        <end position="142"/>
    </location>
</feature>